<dbReference type="RefSeq" id="WP_341352772.1">
    <property type="nucleotide sequence ID" value="NZ_CBCSAJ010000009.1"/>
</dbReference>
<sequence>MNRNMQGNTDMAQKHLRRRAVEEITGLSRSTIYDMMSKGLFPRPVKLTGKAVGWPESAVSDWLNSRQHAA</sequence>
<organism evidence="1 2">
    <name type="scientific">Paracoccus nototheniae</name>
    <dbReference type="NCBI Taxonomy" id="2489002"/>
    <lineage>
        <taxon>Bacteria</taxon>
        <taxon>Pseudomonadati</taxon>
        <taxon>Pseudomonadota</taxon>
        <taxon>Alphaproteobacteria</taxon>
        <taxon>Rhodobacterales</taxon>
        <taxon>Paracoccaceae</taxon>
        <taxon>Paracoccus</taxon>
    </lineage>
</organism>
<dbReference type="InterPro" id="IPR009061">
    <property type="entry name" value="DNA-bd_dom_put_sf"/>
</dbReference>
<dbReference type="Proteomes" id="UP001597302">
    <property type="component" value="Unassembled WGS sequence"/>
</dbReference>
<accession>A0ABW4DYT5</accession>
<evidence type="ECO:0000313" key="2">
    <source>
        <dbReference type="Proteomes" id="UP001597302"/>
    </source>
</evidence>
<keyword evidence="2" id="KW-1185">Reference proteome</keyword>
<dbReference type="SUPFAM" id="SSF46955">
    <property type="entry name" value="Putative DNA-binding domain"/>
    <property type="match status" value="1"/>
</dbReference>
<protein>
    <submittedName>
        <fullName evidence="1">AlpA family transcriptional regulator</fullName>
    </submittedName>
</protein>
<dbReference type="PANTHER" id="PTHR36154">
    <property type="entry name" value="DNA-BINDING TRANSCRIPTIONAL ACTIVATOR ALPA"/>
    <property type="match status" value="1"/>
</dbReference>
<dbReference type="Gene3D" id="1.10.238.160">
    <property type="match status" value="1"/>
</dbReference>
<proteinExistence type="predicted"/>
<name>A0ABW4DYT5_9RHOB</name>
<dbReference type="PANTHER" id="PTHR36154:SF1">
    <property type="entry name" value="DNA-BINDING TRANSCRIPTIONAL ACTIVATOR ALPA"/>
    <property type="match status" value="1"/>
</dbReference>
<dbReference type="InterPro" id="IPR010260">
    <property type="entry name" value="AlpA"/>
</dbReference>
<dbReference type="EMBL" id="JBHTOQ010000019">
    <property type="protein sequence ID" value="MFD1481300.1"/>
    <property type="molecule type" value="Genomic_DNA"/>
</dbReference>
<dbReference type="Pfam" id="PF05930">
    <property type="entry name" value="Phage_AlpA"/>
    <property type="match status" value="1"/>
</dbReference>
<dbReference type="InterPro" id="IPR052931">
    <property type="entry name" value="Prophage_regulatory_activator"/>
</dbReference>
<reference evidence="2" key="1">
    <citation type="journal article" date="2019" name="Int. J. Syst. Evol. Microbiol.">
        <title>The Global Catalogue of Microorganisms (GCM) 10K type strain sequencing project: providing services to taxonomists for standard genome sequencing and annotation.</title>
        <authorList>
            <consortium name="The Broad Institute Genomics Platform"/>
            <consortium name="The Broad Institute Genome Sequencing Center for Infectious Disease"/>
            <person name="Wu L."/>
            <person name="Ma J."/>
        </authorList>
    </citation>
    <scope>NUCLEOTIDE SEQUENCE [LARGE SCALE GENOMIC DNA]</scope>
    <source>
        <strain evidence="2">CCM 8875</strain>
    </source>
</reference>
<evidence type="ECO:0000313" key="1">
    <source>
        <dbReference type="EMBL" id="MFD1481300.1"/>
    </source>
</evidence>
<comment type="caution">
    <text evidence="1">The sequence shown here is derived from an EMBL/GenBank/DDBJ whole genome shotgun (WGS) entry which is preliminary data.</text>
</comment>
<gene>
    <name evidence="1" type="ORF">ACFQ5P_08330</name>
</gene>